<feature type="compositionally biased region" description="Basic and acidic residues" evidence="1">
    <location>
        <begin position="20"/>
        <end position="35"/>
    </location>
</feature>
<comment type="caution">
    <text evidence="2">The sequence shown here is derived from an EMBL/GenBank/DDBJ whole genome shotgun (WGS) entry which is preliminary data.</text>
</comment>
<name>A0A5B7E2D3_PORTR</name>
<proteinExistence type="predicted"/>
<dbReference type="Proteomes" id="UP000324222">
    <property type="component" value="Unassembled WGS sequence"/>
</dbReference>
<evidence type="ECO:0000313" key="2">
    <source>
        <dbReference type="EMBL" id="MPC27918.1"/>
    </source>
</evidence>
<gene>
    <name evidence="2" type="ORF">E2C01_021108</name>
</gene>
<feature type="region of interest" description="Disordered" evidence="1">
    <location>
        <begin position="1"/>
        <end position="35"/>
    </location>
</feature>
<dbReference type="AlphaFoldDB" id="A0A5B7E2D3"/>
<evidence type="ECO:0000313" key="3">
    <source>
        <dbReference type="Proteomes" id="UP000324222"/>
    </source>
</evidence>
<sequence>MAGRRSVRESSVSVMGKGWESGEMKGNEEEKGIRERNDMGEEVKLRRFLCSLSLVSAECR</sequence>
<evidence type="ECO:0000256" key="1">
    <source>
        <dbReference type="SAM" id="MobiDB-lite"/>
    </source>
</evidence>
<organism evidence="2 3">
    <name type="scientific">Portunus trituberculatus</name>
    <name type="common">Swimming crab</name>
    <name type="synonym">Neptunus trituberculatus</name>
    <dbReference type="NCBI Taxonomy" id="210409"/>
    <lineage>
        <taxon>Eukaryota</taxon>
        <taxon>Metazoa</taxon>
        <taxon>Ecdysozoa</taxon>
        <taxon>Arthropoda</taxon>
        <taxon>Crustacea</taxon>
        <taxon>Multicrustacea</taxon>
        <taxon>Malacostraca</taxon>
        <taxon>Eumalacostraca</taxon>
        <taxon>Eucarida</taxon>
        <taxon>Decapoda</taxon>
        <taxon>Pleocyemata</taxon>
        <taxon>Brachyura</taxon>
        <taxon>Eubrachyura</taxon>
        <taxon>Portunoidea</taxon>
        <taxon>Portunidae</taxon>
        <taxon>Portuninae</taxon>
        <taxon>Portunus</taxon>
    </lineage>
</organism>
<keyword evidence="3" id="KW-1185">Reference proteome</keyword>
<accession>A0A5B7E2D3</accession>
<reference evidence="2 3" key="1">
    <citation type="submission" date="2019-05" db="EMBL/GenBank/DDBJ databases">
        <title>Another draft genome of Portunus trituberculatus and its Hox gene families provides insights of decapod evolution.</title>
        <authorList>
            <person name="Jeong J.-H."/>
            <person name="Song I."/>
            <person name="Kim S."/>
            <person name="Choi T."/>
            <person name="Kim D."/>
            <person name="Ryu S."/>
            <person name="Kim W."/>
        </authorList>
    </citation>
    <scope>NUCLEOTIDE SEQUENCE [LARGE SCALE GENOMIC DNA]</scope>
    <source>
        <tissue evidence="2">Muscle</tissue>
    </source>
</reference>
<dbReference type="EMBL" id="VSRR010001826">
    <property type="protein sequence ID" value="MPC27918.1"/>
    <property type="molecule type" value="Genomic_DNA"/>
</dbReference>
<protein>
    <submittedName>
        <fullName evidence="2">Uncharacterized protein</fullName>
    </submittedName>
</protein>